<reference evidence="3 4" key="1">
    <citation type="submission" date="2011-10" db="EMBL/GenBank/DDBJ databases">
        <authorList>
            <person name="Genoscope - CEA"/>
        </authorList>
    </citation>
    <scope>NUCLEOTIDE SEQUENCE [LARGE SCALE GENOMIC DNA]</scope>
    <source>
        <strain evidence="3 4">RCC 1105</strain>
    </source>
</reference>
<evidence type="ECO:0000256" key="1">
    <source>
        <dbReference type="SAM" id="Coils"/>
    </source>
</evidence>
<feature type="compositionally biased region" description="Low complexity" evidence="2">
    <location>
        <begin position="1"/>
        <end position="13"/>
    </location>
</feature>
<feature type="coiled-coil region" evidence="1">
    <location>
        <begin position="655"/>
        <end position="682"/>
    </location>
</feature>
<feature type="compositionally biased region" description="Basic and acidic residues" evidence="2">
    <location>
        <begin position="249"/>
        <end position="265"/>
    </location>
</feature>
<evidence type="ECO:0000313" key="4">
    <source>
        <dbReference type="Proteomes" id="UP000198341"/>
    </source>
</evidence>
<accession>K8EBH3</accession>
<dbReference type="KEGG" id="bpg:Bathy02g04120"/>
<dbReference type="PANTHER" id="PTHR37028">
    <property type="entry name" value="UNNAMED PRODUCT-RELATED"/>
    <property type="match status" value="1"/>
</dbReference>
<organism evidence="3 4">
    <name type="scientific">Bathycoccus prasinos</name>
    <dbReference type="NCBI Taxonomy" id="41875"/>
    <lineage>
        <taxon>Eukaryota</taxon>
        <taxon>Viridiplantae</taxon>
        <taxon>Chlorophyta</taxon>
        <taxon>Mamiellophyceae</taxon>
        <taxon>Mamiellales</taxon>
        <taxon>Bathycoccaceae</taxon>
        <taxon>Bathycoccus</taxon>
    </lineage>
</organism>
<gene>
    <name evidence="3" type="ORF">Bathy02g04120</name>
</gene>
<sequence>MSTKRTTQTTRTTTLDDDTNENNNNSEGEKDDENNNDDVLFEVDAINLEITRCELALLRHERYGKRRDDERRRPKQRRWMNSNATVYRKPNERGEREVVLDEKKCAFSDVHPVNNNDIRRRQRPRVLGNEMTTKTNRHSLEEILRKAVEEKQSTCTFRPETIAKAFTEEDVERRKARRERLLQSRLDIVRAREAAKREAEKAAFEKECTFRPKILGMKNKKEEVKDTDDVVSVSDRLYVEARVREERLRERRERAEEEVQEEFRRASARKATSSASSPSPGMPMHERLKELSEKRERVMREAAKKADEAFREAHTFKPSKMRSTSERLAALANRRKKEDDTGTLKPKATRTSVDIESEERYENGGKFFISANSEKIMRKNIQNGKIGEGFLERQYEFASRIRAKRADKNALDEQLFENECTFSPKIHSSSTSSEKYHQHYYETQSERARRLAITEAQNMHERAENMRRERDEQFTFVPTINNKSNFIANATNLDELASSKSRDLEREASKRVHEMETLKECTFSPHVNQKTDDADFLLAVSKKSGSYGKYDADTITNRVKSEKETREYYLERARREHAFEERKTCTFSPQIKAEIGITNPHVPAEEIVKGIDKYYDNVEKATKMKAEKESRRQKVFLENVSQIDVRHKITKPKEFNFARNQTQRLREKAEKLEREKMKREMKECTFRPKINDYYRPTRKKNDLVAATIPS</sequence>
<protein>
    <submittedName>
        <fullName evidence="3">Uncharacterized protein</fullName>
    </submittedName>
</protein>
<dbReference type="PANTHER" id="PTHR37028:SF4">
    <property type="entry name" value="ALMS MOTIF DOMAIN-CONTAINING PROTEIN"/>
    <property type="match status" value="1"/>
</dbReference>
<dbReference type="RefSeq" id="XP_007514934.1">
    <property type="nucleotide sequence ID" value="XM_007514872.1"/>
</dbReference>
<name>K8EBH3_9CHLO</name>
<feature type="region of interest" description="Disordered" evidence="2">
    <location>
        <begin position="1"/>
        <end position="37"/>
    </location>
</feature>
<keyword evidence="1" id="KW-0175">Coiled coil</keyword>
<evidence type="ECO:0000256" key="2">
    <source>
        <dbReference type="SAM" id="MobiDB-lite"/>
    </source>
</evidence>
<dbReference type="AlphaFoldDB" id="K8EBH3"/>
<dbReference type="EMBL" id="FO082277">
    <property type="protein sequence ID" value="CCO15174.1"/>
    <property type="molecule type" value="Genomic_DNA"/>
</dbReference>
<keyword evidence="4" id="KW-1185">Reference proteome</keyword>
<dbReference type="GeneID" id="19017525"/>
<feature type="compositionally biased region" description="Low complexity" evidence="2">
    <location>
        <begin position="269"/>
        <end position="279"/>
    </location>
</feature>
<feature type="region of interest" description="Disordered" evidence="2">
    <location>
        <begin position="249"/>
        <end position="285"/>
    </location>
</feature>
<dbReference type="Proteomes" id="UP000198341">
    <property type="component" value="Chromosome 2"/>
</dbReference>
<evidence type="ECO:0000313" key="3">
    <source>
        <dbReference type="EMBL" id="CCO15174.1"/>
    </source>
</evidence>
<proteinExistence type="predicted"/>